<feature type="region of interest" description="Disordered" evidence="1">
    <location>
        <begin position="1"/>
        <end position="25"/>
    </location>
</feature>
<accession>A0A5C6FCA1</accession>
<gene>
    <name evidence="4" type="ORF">Poly59_01070</name>
</gene>
<feature type="transmembrane region" description="Helical" evidence="2">
    <location>
        <begin position="66"/>
        <end position="86"/>
    </location>
</feature>
<name>A0A5C6FCA1_9BACT</name>
<dbReference type="Pfam" id="PF00892">
    <property type="entry name" value="EamA"/>
    <property type="match status" value="1"/>
</dbReference>
<dbReference type="EMBL" id="SJPX01000001">
    <property type="protein sequence ID" value="TWU57201.1"/>
    <property type="molecule type" value="Genomic_DNA"/>
</dbReference>
<dbReference type="GO" id="GO:0016020">
    <property type="term" value="C:membrane"/>
    <property type="evidence" value="ECO:0007669"/>
    <property type="project" value="InterPro"/>
</dbReference>
<evidence type="ECO:0000313" key="5">
    <source>
        <dbReference type="Proteomes" id="UP000317977"/>
    </source>
</evidence>
<keyword evidence="2" id="KW-0472">Membrane</keyword>
<protein>
    <submittedName>
        <fullName evidence="4">EamA-like transporter family protein</fullName>
    </submittedName>
</protein>
<feature type="domain" description="EamA" evidence="3">
    <location>
        <begin position="191"/>
        <end position="326"/>
    </location>
</feature>
<proteinExistence type="predicted"/>
<keyword evidence="5" id="KW-1185">Reference proteome</keyword>
<feature type="transmembrane region" description="Helical" evidence="2">
    <location>
        <begin position="33"/>
        <end position="54"/>
    </location>
</feature>
<dbReference type="SUPFAM" id="SSF103481">
    <property type="entry name" value="Multidrug resistance efflux transporter EmrE"/>
    <property type="match status" value="2"/>
</dbReference>
<dbReference type="AlphaFoldDB" id="A0A5C6FCA1"/>
<dbReference type="Proteomes" id="UP000317977">
    <property type="component" value="Unassembled WGS sequence"/>
</dbReference>
<feature type="transmembrane region" description="Helical" evidence="2">
    <location>
        <begin position="186"/>
        <end position="209"/>
    </location>
</feature>
<feature type="transmembrane region" description="Helical" evidence="2">
    <location>
        <begin position="255"/>
        <end position="276"/>
    </location>
</feature>
<feature type="transmembrane region" description="Helical" evidence="2">
    <location>
        <begin position="155"/>
        <end position="174"/>
    </location>
</feature>
<evidence type="ECO:0000259" key="3">
    <source>
        <dbReference type="Pfam" id="PF00892"/>
    </source>
</evidence>
<sequence>MSIPDPSPYQSPKTLEPTRPKTPPLSHPPPIKLWWGAACGMAAAVLYTVSNIALRQSVSIDPFLVSAVKAGPTVLFLGPVIAWMFIQGHPIATNRRMIPQFMLVALMGQFVGNAAFQIALGVIGLAAAVPITLGVLLIGGAMLGRIVLGEPVRTATVVSMVTLIIAAIVLSLPSSTPKVQQASSELPMWVGGLSAAASGAAYALFGVVMRKTMNDGVSAPLTMFLSGAVGTVALWSFTLIQHGTEPIAMLESNQWVVMGAGGLFNFLAFVALSYALKALPVVAVNLINASQVAMAAMAGVVLFAEPVTWQLMSGIGLTFAGLLILMRGRLSPFS</sequence>
<evidence type="ECO:0000313" key="4">
    <source>
        <dbReference type="EMBL" id="TWU57201.1"/>
    </source>
</evidence>
<feature type="transmembrane region" description="Helical" evidence="2">
    <location>
        <begin position="283"/>
        <end position="303"/>
    </location>
</feature>
<dbReference type="RefSeq" id="WP_146532136.1">
    <property type="nucleotide sequence ID" value="NZ_SJPX01000001.1"/>
</dbReference>
<dbReference type="OrthoDB" id="276016at2"/>
<organism evidence="4 5">
    <name type="scientific">Rubripirellula reticaptiva</name>
    <dbReference type="NCBI Taxonomy" id="2528013"/>
    <lineage>
        <taxon>Bacteria</taxon>
        <taxon>Pseudomonadati</taxon>
        <taxon>Planctomycetota</taxon>
        <taxon>Planctomycetia</taxon>
        <taxon>Pirellulales</taxon>
        <taxon>Pirellulaceae</taxon>
        <taxon>Rubripirellula</taxon>
    </lineage>
</organism>
<dbReference type="InterPro" id="IPR037185">
    <property type="entry name" value="EmrE-like"/>
</dbReference>
<keyword evidence="2" id="KW-1133">Transmembrane helix</keyword>
<dbReference type="InterPro" id="IPR000620">
    <property type="entry name" value="EamA_dom"/>
</dbReference>
<feature type="transmembrane region" description="Helical" evidence="2">
    <location>
        <begin position="122"/>
        <end position="143"/>
    </location>
</feature>
<feature type="transmembrane region" description="Helical" evidence="2">
    <location>
        <begin position="221"/>
        <end position="243"/>
    </location>
</feature>
<keyword evidence="2" id="KW-0812">Transmembrane</keyword>
<feature type="transmembrane region" description="Helical" evidence="2">
    <location>
        <begin position="309"/>
        <end position="326"/>
    </location>
</feature>
<reference evidence="4 5" key="1">
    <citation type="submission" date="2019-02" db="EMBL/GenBank/DDBJ databases">
        <title>Deep-cultivation of Planctomycetes and their phenomic and genomic characterization uncovers novel biology.</title>
        <authorList>
            <person name="Wiegand S."/>
            <person name="Jogler M."/>
            <person name="Boedeker C."/>
            <person name="Pinto D."/>
            <person name="Vollmers J."/>
            <person name="Rivas-Marin E."/>
            <person name="Kohn T."/>
            <person name="Peeters S.H."/>
            <person name="Heuer A."/>
            <person name="Rast P."/>
            <person name="Oberbeckmann S."/>
            <person name="Bunk B."/>
            <person name="Jeske O."/>
            <person name="Meyerdierks A."/>
            <person name="Storesund J.E."/>
            <person name="Kallscheuer N."/>
            <person name="Luecker S."/>
            <person name="Lage O.M."/>
            <person name="Pohl T."/>
            <person name="Merkel B.J."/>
            <person name="Hornburger P."/>
            <person name="Mueller R.-W."/>
            <person name="Bruemmer F."/>
            <person name="Labrenz M."/>
            <person name="Spormann A.M."/>
            <person name="Op Den Camp H."/>
            <person name="Overmann J."/>
            <person name="Amann R."/>
            <person name="Jetten M.S.M."/>
            <person name="Mascher T."/>
            <person name="Medema M.H."/>
            <person name="Devos D.P."/>
            <person name="Kaster A.-K."/>
            <person name="Ovreas L."/>
            <person name="Rohde M."/>
            <person name="Galperin M.Y."/>
            <person name="Jogler C."/>
        </authorList>
    </citation>
    <scope>NUCLEOTIDE SEQUENCE [LARGE SCALE GENOMIC DNA]</scope>
    <source>
        <strain evidence="4 5">Poly59</strain>
    </source>
</reference>
<evidence type="ECO:0000256" key="1">
    <source>
        <dbReference type="SAM" id="MobiDB-lite"/>
    </source>
</evidence>
<evidence type="ECO:0000256" key="2">
    <source>
        <dbReference type="SAM" id="Phobius"/>
    </source>
</evidence>
<comment type="caution">
    <text evidence="4">The sequence shown here is derived from an EMBL/GenBank/DDBJ whole genome shotgun (WGS) entry which is preliminary data.</text>
</comment>
<dbReference type="Gene3D" id="1.10.3730.20">
    <property type="match status" value="1"/>
</dbReference>